<evidence type="ECO:0000313" key="13">
    <source>
        <dbReference type="Proteomes" id="UP000435304"/>
    </source>
</evidence>
<keyword evidence="4 11" id="KW-1003">Cell membrane</keyword>
<comment type="caution">
    <text evidence="12">The sequence shown here is derived from an EMBL/GenBank/DDBJ whole genome shotgun (WGS) entry which is preliminary data.</text>
</comment>
<dbReference type="GO" id="GO:0005886">
    <property type="term" value="C:plasma membrane"/>
    <property type="evidence" value="ECO:0007669"/>
    <property type="project" value="UniProtKB-SubCell"/>
</dbReference>
<comment type="similarity">
    <text evidence="11">Belongs to the NhaA Na(+)/H(+) (TC 2.A.33) antiporter family.</text>
</comment>
<feature type="transmembrane region" description="Helical" evidence="11">
    <location>
        <begin position="304"/>
        <end position="325"/>
    </location>
</feature>
<keyword evidence="8 11" id="KW-0406">Ion transport</keyword>
<evidence type="ECO:0000256" key="1">
    <source>
        <dbReference type="ARBA" id="ARBA00004429"/>
    </source>
</evidence>
<dbReference type="RefSeq" id="WP_156610883.1">
    <property type="nucleotide sequence ID" value="NZ_WPCU01000009.1"/>
</dbReference>
<evidence type="ECO:0000256" key="5">
    <source>
        <dbReference type="ARBA" id="ARBA00022692"/>
    </source>
</evidence>
<sequence>MAEQQPPRTTRRRVVLFAPGDNQDQVAVAEVLRMETVGGVLMLVAALVAVVWANVAGGSYEAVRHIGIGPLDLQHWAADGLLAIFFFVAGLELKRELVAGSLRKPSAALVPIVAAAGGMVVPALIYLGLNLALPGGDARGWAVPMATDIAFALAILGIVGGNLPTSLRAFLLTLAIVDDIGAIAVIAVAFTTDLAPLWLLGAFACALAWWLLQRRRLDWWWLHVPLFVLCWWCMFSSGVHATIAGVVLGLLTRTSPEEGNDPVDRWEHFWRPVSAGFVVPLFALMSAGVVVAPSALQAVFTEPVPLGIMIGLVAGKVLGVTGGAWLTARFTRAELAPDIGWRDVLGISVVAGVGFTVALLVAELAFAGSPELVEEAKTAVLLGSLVAAVLAAVALRRRGRAHARRAG</sequence>
<dbReference type="HAMAP" id="MF_01844">
    <property type="entry name" value="NhaA"/>
    <property type="match status" value="1"/>
</dbReference>
<dbReference type="Pfam" id="PF06965">
    <property type="entry name" value="Na_H_antiport_1"/>
    <property type="match status" value="1"/>
</dbReference>
<feature type="transmembrane region" description="Helical" evidence="11">
    <location>
        <begin position="105"/>
        <end position="129"/>
    </location>
</feature>
<accession>A0A6A9UW41</accession>
<keyword evidence="13" id="KW-1185">Reference proteome</keyword>
<reference evidence="12 13" key="1">
    <citation type="submission" date="2019-12" db="EMBL/GenBank/DDBJ databases">
        <title>Auraticoccus cholistani sp. nov., an actinomycete isolated from soil of Cholistan desert.</title>
        <authorList>
            <person name="Cheema M.T."/>
        </authorList>
    </citation>
    <scope>NUCLEOTIDE SEQUENCE [LARGE SCALE GENOMIC DNA]</scope>
    <source>
        <strain evidence="12 13">F435</strain>
    </source>
</reference>
<evidence type="ECO:0000256" key="11">
    <source>
        <dbReference type="HAMAP-Rule" id="MF_01844"/>
    </source>
</evidence>
<gene>
    <name evidence="11 12" type="primary">nhaA</name>
    <name evidence="12" type="ORF">GC722_12985</name>
</gene>
<feature type="transmembrane region" description="Helical" evidence="11">
    <location>
        <begin position="378"/>
        <end position="395"/>
    </location>
</feature>
<dbReference type="Proteomes" id="UP000435304">
    <property type="component" value="Unassembled WGS sequence"/>
</dbReference>
<dbReference type="PANTHER" id="PTHR30341:SF0">
    <property type="entry name" value="NA(+)_H(+) ANTIPORTER NHAA"/>
    <property type="match status" value="1"/>
</dbReference>
<dbReference type="EMBL" id="WPCU01000009">
    <property type="protein sequence ID" value="MVA76931.1"/>
    <property type="molecule type" value="Genomic_DNA"/>
</dbReference>
<dbReference type="InterPro" id="IPR023171">
    <property type="entry name" value="Na/H_antiporter_dom_sf"/>
</dbReference>
<comment type="catalytic activity">
    <reaction evidence="11">
        <text>Na(+)(in) + 2 H(+)(out) = Na(+)(out) + 2 H(+)(in)</text>
        <dbReference type="Rhea" id="RHEA:29251"/>
        <dbReference type="ChEBI" id="CHEBI:15378"/>
        <dbReference type="ChEBI" id="CHEBI:29101"/>
    </reaction>
</comment>
<feature type="transmembrane region" description="Helical" evidence="11">
    <location>
        <begin position="170"/>
        <end position="189"/>
    </location>
</feature>
<dbReference type="NCBIfam" id="TIGR00773">
    <property type="entry name" value="NhaA"/>
    <property type="match status" value="1"/>
</dbReference>
<feature type="transmembrane region" description="Helical" evidence="11">
    <location>
        <begin position="37"/>
        <end position="55"/>
    </location>
</feature>
<name>A0A6A9UW41_9ACTN</name>
<feature type="transmembrane region" description="Helical" evidence="11">
    <location>
        <begin position="195"/>
        <end position="212"/>
    </location>
</feature>
<dbReference type="Gene3D" id="1.20.1530.10">
    <property type="entry name" value="Na+/H+ antiporter like domain"/>
    <property type="match status" value="1"/>
</dbReference>
<evidence type="ECO:0000256" key="10">
    <source>
        <dbReference type="ARBA" id="ARBA00023201"/>
    </source>
</evidence>
<evidence type="ECO:0000313" key="12">
    <source>
        <dbReference type="EMBL" id="MVA76931.1"/>
    </source>
</evidence>
<protein>
    <recommendedName>
        <fullName evidence="11">Na(+)/H(+) antiporter NhaA</fullName>
    </recommendedName>
    <alternativeName>
        <fullName evidence="11">Sodium/proton antiporter NhaA</fullName>
    </alternativeName>
</protein>
<keyword evidence="6 11" id="KW-1133">Transmembrane helix</keyword>
<evidence type="ECO:0000256" key="8">
    <source>
        <dbReference type="ARBA" id="ARBA00023065"/>
    </source>
</evidence>
<keyword evidence="5 11" id="KW-0812">Transmembrane</keyword>
<evidence type="ECO:0000256" key="3">
    <source>
        <dbReference type="ARBA" id="ARBA00022449"/>
    </source>
</evidence>
<keyword evidence="3 11" id="KW-0050">Antiport</keyword>
<dbReference type="PANTHER" id="PTHR30341">
    <property type="entry name" value="SODIUM ION/PROTON ANTIPORTER NHAA-RELATED"/>
    <property type="match status" value="1"/>
</dbReference>
<evidence type="ECO:0000256" key="2">
    <source>
        <dbReference type="ARBA" id="ARBA00022448"/>
    </source>
</evidence>
<keyword evidence="10 11" id="KW-0739">Sodium transport</keyword>
<evidence type="ECO:0000256" key="4">
    <source>
        <dbReference type="ARBA" id="ARBA00022475"/>
    </source>
</evidence>
<feature type="transmembrane region" description="Helical" evidence="11">
    <location>
        <begin position="345"/>
        <end position="366"/>
    </location>
</feature>
<keyword evidence="7 11" id="KW-0915">Sodium</keyword>
<comment type="subcellular location">
    <subcellularLocation>
        <location evidence="1">Cell inner membrane</location>
        <topology evidence="1">Multi-pass membrane protein</topology>
    </subcellularLocation>
    <subcellularLocation>
        <location evidence="11">Cell membrane</location>
        <topology evidence="11">Multi-pass membrane protein</topology>
    </subcellularLocation>
</comment>
<feature type="transmembrane region" description="Helical" evidence="11">
    <location>
        <begin position="224"/>
        <end position="249"/>
    </location>
</feature>
<dbReference type="GO" id="GO:0015385">
    <property type="term" value="F:sodium:proton antiporter activity"/>
    <property type="evidence" value="ECO:0007669"/>
    <property type="project" value="UniProtKB-UniRule"/>
</dbReference>
<keyword evidence="9 11" id="KW-0472">Membrane</keyword>
<evidence type="ECO:0000256" key="6">
    <source>
        <dbReference type="ARBA" id="ARBA00022989"/>
    </source>
</evidence>
<organism evidence="12 13">
    <name type="scientific">Auraticoccus cholistanensis</name>
    <dbReference type="NCBI Taxonomy" id="2656650"/>
    <lineage>
        <taxon>Bacteria</taxon>
        <taxon>Bacillati</taxon>
        <taxon>Actinomycetota</taxon>
        <taxon>Actinomycetes</taxon>
        <taxon>Propionibacteriales</taxon>
        <taxon>Propionibacteriaceae</taxon>
        <taxon>Auraticoccus</taxon>
    </lineage>
</organism>
<evidence type="ECO:0000256" key="9">
    <source>
        <dbReference type="ARBA" id="ARBA00023136"/>
    </source>
</evidence>
<dbReference type="AlphaFoldDB" id="A0A6A9UW41"/>
<keyword evidence="2 11" id="KW-0813">Transport</keyword>
<dbReference type="GO" id="GO:0006885">
    <property type="term" value="P:regulation of pH"/>
    <property type="evidence" value="ECO:0007669"/>
    <property type="project" value="UniProtKB-UniRule"/>
</dbReference>
<evidence type="ECO:0000256" key="7">
    <source>
        <dbReference type="ARBA" id="ARBA00023053"/>
    </source>
</evidence>
<feature type="transmembrane region" description="Helical" evidence="11">
    <location>
        <begin position="141"/>
        <end position="163"/>
    </location>
</feature>
<comment type="function">
    <text evidence="11">Na(+)/H(+) antiporter that extrudes sodium in exchange for external protons.</text>
</comment>
<proteinExistence type="inferred from homology"/>
<dbReference type="InterPro" id="IPR004670">
    <property type="entry name" value="NhaA"/>
</dbReference>
<feature type="transmembrane region" description="Helical" evidence="11">
    <location>
        <begin position="75"/>
        <end position="93"/>
    </location>
</feature>